<gene>
    <name evidence="1" type="ORF">EV190_105106</name>
</gene>
<sequence length="69" mass="7206">MDPADRTGAEFTEPGRGSYEVVSVPATRDALSAVRLLPPRLAEFTEANLPGLLALVGRADREGRGSGAP</sequence>
<proteinExistence type="predicted"/>
<comment type="caution">
    <text evidence="1">The sequence shown here is derived from an EMBL/GenBank/DDBJ whole genome shotgun (WGS) entry which is preliminary data.</text>
</comment>
<dbReference type="RefSeq" id="WP_341770541.1">
    <property type="nucleotide sequence ID" value="NZ_SNYN01000005.1"/>
</dbReference>
<dbReference type="AlphaFoldDB" id="A0A4R6V462"/>
<accession>A0A4R6V462</accession>
<organism evidence="1 2">
    <name type="scientific">Actinorugispora endophytica</name>
    <dbReference type="NCBI Taxonomy" id="1605990"/>
    <lineage>
        <taxon>Bacteria</taxon>
        <taxon>Bacillati</taxon>
        <taxon>Actinomycetota</taxon>
        <taxon>Actinomycetes</taxon>
        <taxon>Streptosporangiales</taxon>
        <taxon>Nocardiopsidaceae</taxon>
        <taxon>Actinorugispora</taxon>
    </lineage>
</organism>
<name>A0A4R6V462_9ACTN</name>
<reference evidence="1 2" key="1">
    <citation type="submission" date="2019-03" db="EMBL/GenBank/DDBJ databases">
        <title>Genomic Encyclopedia of Type Strains, Phase IV (KMG-IV): sequencing the most valuable type-strain genomes for metagenomic binning, comparative biology and taxonomic classification.</title>
        <authorList>
            <person name="Goeker M."/>
        </authorList>
    </citation>
    <scope>NUCLEOTIDE SEQUENCE [LARGE SCALE GENOMIC DNA]</scope>
    <source>
        <strain evidence="1 2">DSM 46770</strain>
    </source>
</reference>
<keyword evidence="2" id="KW-1185">Reference proteome</keyword>
<dbReference type="EMBL" id="SNYN01000005">
    <property type="protein sequence ID" value="TDQ52989.1"/>
    <property type="molecule type" value="Genomic_DNA"/>
</dbReference>
<protein>
    <submittedName>
        <fullName evidence="1">Uncharacterized protein</fullName>
    </submittedName>
</protein>
<evidence type="ECO:0000313" key="2">
    <source>
        <dbReference type="Proteomes" id="UP000295281"/>
    </source>
</evidence>
<dbReference type="Proteomes" id="UP000295281">
    <property type="component" value="Unassembled WGS sequence"/>
</dbReference>
<evidence type="ECO:0000313" key="1">
    <source>
        <dbReference type="EMBL" id="TDQ52989.1"/>
    </source>
</evidence>